<accession>A0A367ZU30</accession>
<comment type="caution">
    <text evidence="2">The sequence shown here is derived from an EMBL/GenBank/DDBJ whole genome shotgun (WGS) entry which is preliminary data.</text>
</comment>
<feature type="region of interest" description="Disordered" evidence="1">
    <location>
        <begin position="78"/>
        <end position="101"/>
    </location>
</feature>
<evidence type="ECO:0000256" key="1">
    <source>
        <dbReference type="SAM" id="MobiDB-lite"/>
    </source>
</evidence>
<proteinExistence type="predicted"/>
<organism evidence="2 3">
    <name type="scientific">Candidatus Ozemobacter sibiricus</name>
    <dbReference type="NCBI Taxonomy" id="2268124"/>
    <lineage>
        <taxon>Bacteria</taxon>
        <taxon>Candidatus Ozemobacteria</taxon>
        <taxon>Candidatus Ozemobacterales</taxon>
        <taxon>Candidatus Ozemobacteraceae</taxon>
        <taxon>Candidatus Ozemobacter</taxon>
    </lineage>
</organism>
<dbReference type="AlphaFoldDB" id="A0A367ZU30"/>
<sequence>MKKIILDFSFDQRTGETKIVVDYEDPELSTLELNEAIRSGEIRDEVIALAGRMFGDDVAGRLRDGRIPLVCLDHHPELREQPTAVAQSQTEAAPRRQDQTQ</sequence>
<dbReference type="EMBL" id="QOQW01000001">
    <property type="protein sequence ID" value="RCK81653.1"/>
    <property type="molecule type" value="Genomic_DNA"/>
</dbReference>
<gene>
    <name evidence="2" type="ORF">OZSIB_0787</name>
</gene>
<reference evidence="2 3" key="1">
    <citation type="submission" date="2018-05" db="EMBL/GenBank/DDBJ databases">
        <title>A metagenomic window into the 2 km-deep terrestrial subsurface aquifer revealed taxonomically and functionally diverse microbial community comprising novel uncultured bacterial lineages.</title>
        <authorList>
            <person name="Kadnikov V.V."/>
            <person name="Mardanov A.V."/>
            <person name="Beletsky A.V."/>
            <person name="Banks D."/>
            <person name="Pimenov N.V."/>
            <person name="Frank Y.A."/>
            <person name="Karnachuk O.V."/>
            <person name="Ravin N.V."/>
        </authorList>
    </citation>
    <scope>NUCLEOTIDE SEQUENCE [LARGE SCALE GENOMIC DNA]</scope>
    <source>
        <strain evidence="2">BY5</strain>
    </source>
</reference>
<protein>
    <submittedName>
        <fullName evidence="2">Uncharacterized protein</fullName>
    </submittedName>
</protein>
<evidence type="ECO:0000313" key="2">
    <source>
        <dbReference type="EMBL" id="RCK81653.1"/>
    </source>
</evidence>
<evidence type="ECO:0000313" key="3">
    <source>
        <dbReference type="Proteomes" id="UP000252355"/>
    </source>
</evidence>
<dbReference type="Proteomes" id="UP000252355">
    <property type="component" value="Unassembled WGS sequence"/>
</dbReference>
<name>A0A367ZU30_9BACT</name>